<keyword evidence="1" id="KW-0812">Transmembrane</keyword>
<evidence type="ECO:0000313" key="3">
    <source>
        <dbReference type="EMBL" id="KAK2559067.1"/>
    </source>
</evidence>
<gene>
    <name evidence="3" type="ORF">P5673_018712</name>
</gene>
<organism evidence="3 4">
    <name type="scientific">Acropora cervicornis</name>
    <name type="common">Staghorn coral</name>
    <dbReference type="NCBI Taxonomy" id="6130"/>
    <lineage>
        <taxon>Eukaryota</taxon>
        <taxon>Metazoa</taxon>
        <taxon>Cnidaria</taxon>
        <taxon>Anthozoa</taxon>
        <taxon>Hexacorallia</taxon>
        <taxon>Scleractinia</taxon>
        <taxon>Astrocoeniina</taxon>
        <taxon>Acroporidae</taxon>
        <taxon>Acropora</taxon>
    </lineage>
</organism>
<evidence type="ECO:0000313" key="4">
    <source>
        <dbReference type="Proteomes" id="UP001249851"/>
    </source>
</evidence>
<comment type="caution">
    <text evidence="3">The sequence shown here is derived from an EMBL/GenBank/DDBJ whole genome shotgun (WGS) entry which is preliminary data.</text>
</comment>
<protein>
    <recommendedName>
        <fullName evidence="2">PiggyBac transposable element-derived protein domain-containing protein</fullName>
    </recommendedName>
</protein>
<reference evidence="3" key="2">
    <citation type="journal article" date="2023" name="Science">
        <title>Genomic signatures of disease resistance in endangered staghorn corals.</title>
        <authorList>
            <person name="Vollmer S.V."/>
            <person name="Selwyn J.D."/>
            <person name="Despard B.A."/>
            <person name="Roesel C.L."/>
        </authorList>
    </citation>
    <scope>NUCLEOTIDE SEQUENCE</scope>
    <source>
        <strain evidence="3">K2</strain>
    </source>
</reference>
<sequence>MNAFALEHHFSWRFSNTTFLAIGFLLFLQYKMFSLKNRFWQLWQNFHLTDNSRQPASTDEGYDKLYKLRPTINVTTEQFKQVYNIGQNVCVHERMQYISIQPIKTGTKIWEMALSCCGYLHDFKCIEGEVVEILTER</sequence>
<proteinExistence type="predicted"/>
<feature type="transmembrane region" description="Helical" evidence="1">
    <location>
        <begin position="12"/>
        <end position="30"/>
    </location>
</feature>
<dbReference type="Pfam" id="PF13843">
    <property type="entry name" value="DDE_Tnp_1_7"/>
    <property type="match status" value="1"/>
</dbReference>
<dbReference type="PANTHER" id="PTHR46599:SF2">
    <property type="entry name" value="PIGGYBAC TRANSPOSABLE ELEMENT-DERIVED PROTEIN 4-LIKE"/>
    <property type="match status" value="1"/>
</dbReference>
<accession>A0AAD9V2U2</accession>
<evidence type="ECO:0000259" key="2">
    <source>
        <dbReference type="Pfam" id="PF13843"/>
    </source>
</evidence>
<name>A0AAD9V2U2_ACRCE</name>
<dbReference type="AlphaFoldDB" id="A0AAD9V2U2"/>
<dbReference type="PANTHER" id="PTHR46599">
    <property type="entry name" value="PIGGYBAC TRANSPOSABLE ELEMENT-DERIVED PROTEIN 4"/>
    <property type="match status" value="1"/>
</dbReference>
<dbReference type="InterPro" id="IPR029526">
    <property type="entry name" value="PGBD"/>
</dbReference>
<reference evidence="3" key="1">
    <citation type="journal article" date="2023" name="G3 (Bethesda)">
        <title>Whole genome assembly and annotation of the endangered Caribbean coral Acropora cervicornis.</title>
        <authorList>
            <person name="Selwyn J.D."/>
            <person name="Vollmer S.V."/>
        </authorList>
    </citation>
    <scope>NUCLEOTIDE SEQUENCE</scope>
    <source>
        <strain evidence="3">K2</strain>
    </source>
</reference>
<keyword evidence="1" id="KW-1133">Transmembrane helix</keyword>
<keyword evidence="4" id="KW-1185">Reference proteome</keyword>
<dbReference type="Proteomes" id="UP001249851">
    <property type="component" value="Unassembled WGS sequence"/>
</dbReference>
<keyword evidence="1" id="KW-0472">Membrane</keyword>
<evidence type="ECO:0000256" key="1">
    <source>
        <dbReference type="SAM" id="Phobius"/>
    </source>
</evidence>
<dbReference type="EMBL" id="JARQWQ010000042">
    <property type="protein sequence ID" value="KAK2559067.1"/>
    <property type="molecule type" value="Genomic_DNA"/>
</dbReference>
<feature type="domain" description="PiggyBac transposable element-derived protein" evidence="2">
    <location>
        <begin position="36"/>
        <end position="128"/>
    </location>
</feature>